<comment type="caution">
    <text evidence="1">The sequence shown here is derived from an EMBL/GenBank/DDBJ whole genome shotgun (WGS) entry which is preliminary data.</text>
</comment>
<dbReference type="EMBL" id="JAXCGZ010022662">
    <property type="protein sequence ID" value="KAK7028083.1"/>
    <property type="molecule type" value="Genomic_DNA"/>
</dbReference>
<organism evidence="1 2">
    <name type="scientific">Halocaridina rubra</name>
    <name type="common">Hawaiian red shrimp</name>
    <dbReference type="NCBI Taxonomy" id="373956"/>
    <lineage>
        <taxon>Eukaryota</taxon>
        <taxon>Metazoa</taxon>
        <taxon>Ecdysozoa</taxon>
        <taxon>Arthropoda</taxon>
        <taxon>Crustacea</taxon>
        <taxon>Multicrustacea</taxon>
        <taxon>Malacostraca</taxon>
        <taxon>Eumalacostraca</taxon>
        <taxon>Eucarida</taxon>
        <taxon>Decapoda</taxon>
        <taxon>Pleocyemata</taxon>
        <taxon>Caridea</taxon>
        <taxon>Atyoidea</taxon>
        <taxon>Atyidae</taxon>
        <taxon>Halocaridina</taxon>
    </lineage>
</organism>
<reference evidence="1 2" key="1">
    <citation type="submission" date="2023-11" db="EMBL/GenBank/DDBJ databases">
        <title>Halocaridina rubra genome assembly.</title>
        <authorList>
            <person name="Smith C."/>
        </authorList>
    </citation>
    <scope>NUCLEOTIDE SEQUENCE [LARGE SCALE GENOMIC DNA]</scope>
    <source>
        <strain evidence="1">EP-1</strain>
        <tissue evidence="1">Whole</tissue>
    </source>
</reference>
<name>A0AAN8ZWT1_HALRR</name>
<keyword evidence="2" id="KW-1185">Reference proteome</keyword>
<sequence length="69" mass="7936">MPANEKRDCALPELDEPNVVFVAIRPDSSSNATAKNMLPLPHPSWHCMPFTRRKKVDPLWCPPWSKMLH</sequence>
<gene>
    <name evidence="1" type="ORF">SK128_016354</name>
</gene>
<evidence type="ECO:0000313" key="1">
    <source>
        <dbReference type="EMBL" id="KAK7028083.1"/>
    </source>
</evidence>
<evidence type="ECO:0000313" key="2">
    <source>
        <dbReference type="Proteomes" id="UP001381693"/>
    </source>
</evidence>
<dbReference type="Proteomes" id="UP001381693">
    <property type="component" value="Unassembled WGS sequence"/>
</dbReference>
<accession>A0AAN8ZWT1</accession>
<feature type="non-terminal residue" evidence="1">
    <location>
        <position position="69"/>
    </location>
</feature>
<proteinExistence type="predicted"/>
<dbReference type="AlphaFoldDB" id="A0AAN8ZWT1"/>
<protein>
    <submittedName>
        <fullName evidence="1">Uncharacterized protein</fullName>
    </submittedName>
</protein>